<gene>
    <name evidence="1" type="ORF">SAMN05421734_10979</name>
</gene>
<evidence type="ECO:0000313" key="1">
    <source>
        <dbReference type="EMBL" id="SDC47157.1"/>
    </source>
</evidence>
<dbReference type="Proteomes" id="UP000242949">
    <property type="component" value="Unassembled WGS sequence"/>
</dbReference>
<reference evidence="2" key="1">
    <citation type="submission" date="2016-09" db="EMBL/GenBank/DDBJ databases">
        <authorList>
            <person name="Varghese N."/>
            <person name="Submissions S."/>
        </authorList>
    </citation>
    <scope>NUCLEOTIDE SEQUENCE [LARGE SCALE GENOMIC DNA]</scope>
    <source>
        <strain evidence="2">S5</strain>
    </source>
</reference>
<name>A0A1G6LVP0_9BACI</name>
<evidence type="ECO:0000313" key="2">
    <source>
        <dbReference type="Proteomes" id="UP000242949"/>
    </source>
</evidence>
<dbReference type="RefSeq" id="WP_090796664.1">
    <property type="nucleotide sequence ID" value="NZ_FMYI01000009.1"/>
</dbReference>
<evidence type="ECO:0008006" key="3">
    <source>
        <dbReference type="Google" id="ProtNLM"/>
    </source>
</evidence>
<protein>
    <recommendedName>
        <fullName evidence="3">DUF3993 domain-containing protein</fullName>
    </recommendedName>
</protein>
<proteinExistence type="predicted"/>
<accession>A0A1G6LVP0</accession>
<dbReference type="OrthoDB" id="2880030at2"/>
<dbReference type="STRING" id="1612202.SAMN05421734_10979"/>
<sequence length="199" mass="23333">MKQYKFELTLTVITILFMSVLAFSYQTETDANDSTRLARSDYTEREFNKSDIEASWMEQKDSLADEVIRDLTDQFIDRLAQPTDEDYRVQEFNTKSELIQSFSDIATEETVAPYIDFYYDELDDGLYIVPTSLPPWVDTEEAYTLDYESDEKVVMTQDVQSKMYGHYRIEITFGYEDGWRIVSIEHPPAEDEEMSLDTV</sequence>
<dbReference type="EMBL" id="FMYI01000009">
    <property type="protein sequence ID" value="SDC47157.1"/>
    <property type="molecule type" value="Genomic_DNA"/>
</dbReference>
<dbReference type="AlphaFoldDB" id="A0A1G6LVP0"/>
<organism evidence="1 2">
    <name type="scientific">Pelagirhabdus alkalitolerans</name>
    <dbReference type="NCBI Taxonomy" id="1612202"/>
    <lineage>
        <taxon>Bacteria</taxon>
        <taxon>Bacillati</taxon>
        <taxon>Bacillota</taxon>
        <taxon>Bacilli</taxon>
        <taxon>Bacillales</taxon>
        <taxon>Bacillaceae</taxon>
        <taxon>Pelagirhabdus</taxon>
    </lineage>
</organism>
<keyword evidence="2" id="KW-1185">Reference proteome</keyword>